<evidence type="ECO:0000313" key="1">
    <source>
        <dbReference type="EMBL" id="AXH43561.1"/>
    </source>
</evidence>
<reference evidence="1 2" key="1">
    <citation type="journal article" date="2019" name="J. Basic Microbiol.">
        <title>Complete genome sequence analysis of temperate Erwinia bacteriophages 49 and 59.</title>
        <authorList>
            <person name="Zlatohurska M."/>
            <person name="Gorb T."/>
            <person name="Romaniuk L."/>
            <person name="Korol N."/>
            <person name="Faidiuk Y."/>
            <person name="Kropinski A.M."/>
            <person name="Kushkina A."/>
            <person name="Tovkach F."/>
        </authorList>
    </citation>
    <scope>NUCLEOTIDE SEQUENCE [LARGE SCALE GENOMIC DNA]</scope>
</reference>
<name>A0A4Y1NRX1_9CAUD</name>
<protein>
    <submittedName>
        <fullName evidence="1">Uncharacterized protein</fullName>
    </submittedName>
</protein>
<evidence type="ECO:0000313" key="2">
    <source>
        <dbReference type="Proteomes" id="UP000310697"/>
    </source>
</evidence>
<gene>
    <name evidence="1" type="ORF">MZUP2_430</name>
</gene>
<dbReference type="EMBL" id="MH443101">
    <property type="protein sequence ID" value="AXH43561.1"/>
    <property type="molecule type" value="Genomic_DNA"/>
</dbReference>
<accession>A0A4Y1NRX1</accession>
<sequence length="56" mass="6501">MSPAKTIEESITRRRSHLIDALHYRRNGLRKAKQAALNCALCEKLNQKYFLGKLPF</sequence>
<dbReference type="Proteomes" id="UP000310697">
    <property type="component" value="Segment"/>
</dbReference>
<organism evidence="1 2">
    <name type="scientific">Erwinia phage vB_EhrS_59</name>
    <dbReference type="NCBI Taxonomy" id="2283025"/>
    <lineage>
        <taxon>Viruses</taxon>
        <taxon>Duplodnaviria</taxon>
        <taxon>Heunggongvirae</taxon>
        <taxon>Uroviricota</taxon>
        <taxon>Caudoviricetes</taxon>
        <taxon>Feofaniavirus</taxon>
        <taxon>Feofaniavirus Eho59</taxon>
    </lineage>
</organism>
<keyword evidence="2" id="KW-1185">Reference proteome</keyword>
<proteinExistence type="predicted"/>